<dbReference type="GO" id="GO:0016747">
    <property type="term" value="F:acyltransferase activity, transferring groups other than amino-acyl groups"/>
    <property type="evidence" value="ECO:0007669"/>
    <property type="project" value="InterPro"/>
</dbReference>
<dbReference type="Gene3D" id="3.40.630.30">
    <property type="match status" value="1"/>
</dbReference>
<dbReference type="RefSeq" id="WP_015261226.1">
    <property type="nucleotide sequence ID" value="NC_019903.1"/>
</dbReference>
<dbReference type="KEGG" id="ddl:Desdi_0696"/>
<reference evidence="5" key="1">
    <citation type="submission" date="2012-02" db="EMBL/GenBank/DDBJ databases">
        <title>Complete sequence of Desulfitobacterium dichloroeliminans LMG P-21439.</title>
        <authorList>
            <person name="Lucas S."/>
            <person name="Han J."/>
            <person name="Lapidus A."/>
            <person name="Cheng J.-F."/>
            <person name="Goodwin L."/>
            <person name="Pitluck S."/>
            <person name="Peters L."/>
            <person name="Ovchinnikova G."/>
            <person name="Teshima H."/>
            <person name="Detter J.C."/>
            <person name="Han C."/>
            <person name="Tapia R."/>
            <person name="Land M."/>
            <person name="Hauser L."/>
            <person name="Kyrpides N."/>
            <person name="Ivanova N."/>
            <person name="Pagani I."/>
            <person name="Kruse T."/>
            <person name="de Vos W.M."/>
            <person name="Boon N."/>
            <person name="Smidt H."/>
            <person name="Woyke T."/>
        </authorList>
    </citation>
    <scope>NUCLEOTIDE SEQUENCE [LARGE SCALE GENOMIC DNA]</scope>
    <source>
        <strain evidence="5">LMG P-21439 / DCA1</strain>
    </source>
</reference>
<dbReference type="Proteomes" id="UP000010797">
    <property type="component" value="Chromosome"/>
</dbReference>
<proteinExistence type="predicted"/>
<dbReference type="HOGENOM" id="CLU_013985_21_2_9"/>
<dbReference type="AlphaFoldDB" id="L0F2Z9"/>
<accession>L0F2Z9</accession>
<dbReference type="OrthoDB" id="88131at2"/>
<feature type="domain" description="N-acetyltransferase" evidence="3">
    <location>
        <begin position="1"/>
        <end position="141"/>
    </location>
</feature>
<keyword evidence="1 4" id="KW-0808">Transferase</keyword>
<name>L0F2Z9_DESDL</name>
<protein>
    <submittedName>
        <fullName evidence="4">Putative P-loop ATPase fused to an acetyltransferase</fullName>
    </submittedName>
</protein>
<dbReference type="Pfam" id="PF13508">
    <property type="entry name" value="Acetyltransf_7"/>
    <property type="match status" value="1"/>
</dbReference>
<gene>
    <name evidence="4" type="ordered locus">Desdi_0696</name>
</gene>
<keyword evidence="2" id="KW-0012">Acyltransferase</keyword>
<dbReference type="PANTHER" id="PTHR43800">
    <property type="entry name" value="PEPTIDYL-LYSINE N-ACETYLTRANSFERASE YJAB"/>
    <property type="match status" value="1"/>
</dbReference>
<sequence>MIIRKFKHPDTEEIIEIWYNVSVVAHSFIPKEMWESHKDELRNKYLPIAETWVAEENGNLIGFISLLGNYIGALFITPKEQGKGVGTKLIEQARREKGHLNVGVYSKNIDAGRFYKKNGFAYLSEEVQPETGEVIINMTLE</sequence>
<organism evidence="4 5">
    <name type="scientific">Desulfitobacterium dichloroeliminans (strain LMG P-21439 / DCA1)</name>
    <dbReference type="NCBI Taxonomy" id="871963"/>
    <lineage>
        <taxon>Bacteria</taxon>
        <taxon>Bacillati</taxon>
        <taxon>Bacillota</taxon>
        <taxon>Clostridia</taxon>
        <taxon>Eubacteriales</taxon>
        <taxon>Desulfitobacteriaceae</taxon>
        <taxon>Desulfitobacterium</taxon>
    </lineage>
</organism>
<evidence type="ECO:0000256" key="2">
    <source>
        <dbReference type="ARBA" id="ARBA00023315"/>
    </source>
</evidence>
<evidence type="ECO:0000259" key="3">
    <source>
        <dbReference type="PROSITE" id="PS51186"/>
    </source>
</evidence>
<dbReference type="PANTHER" id="PTHR43800:SF1">
    <property type="entry name" value="PEPTIDYL-LYSINE N-ACETYLTRANSFERASE YJAB"/>
    <property type="match status" value="1"/>
</dbReference>
<dbReference type="CDD" id="cd04301">
    <property type="entry name" value="NAT_SF"/>
    <property type="match status" value="1"/>
</dbReference>
<dbReference type="InterPro" id="IPR000182">
    <property type="entry name" value="GNAT_dom"/>
</dbReference>
<dbReference type="PROSITE" id="PS51186">
    <property type="entry name" value="GNAT"/>
    <property type="match status" value="1"/>
</dbReference>
<keyword evidence="5" id="KW-1185">Reference proteome</keyword>
<dbReference type="eggNOG" id="COG0456">
    <property type="taxonomic scope" value="Bacteria"/>
</dbReference>
<evidence type="ECO:0000256" key="1">
    <source>
        <dbReference type="ARBA" id="ARBA00022679"/>
    </source>
</evidence>
<dbReference type="InterPro" id="IPR016181">
    <property type="entry name" value="Acyl_CoA_acyltransferase"/>
</dbReference>
<dbReference type="SUPFAM" id="SSF55729">
    <property type="entry name" value="Acyl-CoA N-acyltransferases (Nat)"/>
    <property type="match status" value="1"/>
</dbReference>
<dbReference type="STRING" id="871963.Desdi_0696"/>
<evidence type="ECO:0000313" key="5">
    <source>
        <dbReference type="Proteomes" id="UP000010797"/>
    </source>
</evidence>
<evidence type="ECO:0000313" key="4">
    <source>
        <dbReference type="EMBL" id="AGA68224.1"/>
    </source>
</evidence>
<dbReference type="EMBL" id="CP003344">
    <property type="protein sequence ID" value="AGA68224.1"/>
    <property type="molecule type" value="Genomic_DNA"/>
</dbReference>